<keyword evidence="2" id="KW-1133">Transmembrane helix</keyword>
<dbReference type="EMBL" id="ML996145">
    <property type="protein sequence ID" value="KAF2734688.1"/>
    <property type="molecule type" value="Genomic_DNA"/>
</dbReference>
<dbReference type="Pfam" id="PF11374">
    <property type="entry name" value="DUF3176"/>
    <property type="match status" value="1"/>
</dbReference>
<evidence type="ECO:0000256" key="2">
    <source>
        <dbReference type="SAM" id="Phobius"/>
    </source>
</evidence>
<name>A0A9P4QVJ0_9PLEO</name>
<organism evidence="3 4">
    <name type="scientific">Polyplosphaeria fusca</name>
    <dbReference type="NCBI Taxonomy" id="682080"/>
    <lineage>
        <taxon>Eukaryota</taxon>
        <taxon>Fungi</taxon>
        <taxon>Dikarya</taxon>
        <taxon>Ascomycota</taxon>
        <taxon>Pezizomycotina</taxon>
        <taxon>Dothideomycetes</taxon>
        <taxon>Pleosporomycetidae</taxon>
        <taxon>Pleosporales</taxon>
        <taxon>Tetraplosphaeriaceae</taxon>
        <taxon>Polyplosphaeria</taxon>
    </lineage>
</organism>
<dbReference type="AlphaFoldDB" id="A0A9P4QVJ0"/>
<dbReference type="PANTHER" id="PTHR35394:SF5">
    <property type="entry name" value="DUF3176 DOMAIN-CONTAINING PROTEIN"/>
    <property type="match status" value="1"/>
</dbReference>
<dbReference type="OrthoDB" id="5242705at2759"/>
<proteinExistence type="predicted"/>
<sequence>MSRIPNSPYWSANPSIPIYLDSGEGQESSKPGETPDHICPNCATSSRDQPIHCISVTSPAPPSYSSIAPPPQSSTLLAVPTLNVVTPQGWARPQPPRPALQFDTQGRPNLRFRQNAFSPISPPGQDEDIDWSRKSQVGLGIPEAPFQPDASPITPGTAEKNVEEKSKGLWSASNVAQRIEERLWKYRESRNVIKRWLLEIISWSLSAACMAGIIIMLMVYKNERIPKWPLGLTLNAYISVLSKIASAALLLPVSEALGQLKWSWFQGDRSKKMWDFELFDNASRGPWGSFLLVIRTKGKSLAALGAAVTVFALALDPFFQQVVQYPEEWRVQAGNGSIPRAVSYVPALSGQLYRAGSEQIEIDPNMAAIAYHYFYDNGTMPITFGKGIRSEVPLACPSSNCTWPDYDTLGVCSKCVKASDQLEFKCLNAPLDWAQVPGVDDKFYVQYVNGTACGWFLKADAPLLMTGYNVDRDTPDAGELLLMRAQPLYDLFTREFLPGYKPKLNNSRNPLAHVIIAAGGHLDDIHRNATPIAHECVISWCVQTISSVYTEGGYTENVTHSIINDTVGASPWVTETDIIDEASGINSTSYFYFENIVVKGRDGSLFHVDNNTHVLTLSLFDDIFPSQYTLINSTDETHAMLRYKQYITLGPYTRNITHNPWLFNNISANLDKLSTGITNMIRSATGNVTEMIQGPAFDKESFVDVRWPWLVLPIGLLAGTFIFLVSTVIRSSLEKDHVGVWKTSAIATLLYGLPDDMQKQITGSKEHGTPRANAKEVRVKWIRGSKGGWRFSEPACAGGPPYDTFRNTPSAQ</sequence>
<evidence type="ECO:0000256" key="1">
    <source>
        <dbReference type="SAM" id="MobiDB-lite"/>
    </source>
</evidence>
<keyword evidence="2" id="KW-0472">Membrane</keyword>
<comment type="caution">
    <text evidence="3">The sequence shown here is derived from an EMBL/GenBank/DDBJ whole genome shotgun (WGS) entry which is preliminary data.</text>
</comment>
<gene>
    <name evidence="3" type="ORF">EJ04DRAFT_564103</name>
</gene>
<keyword evidence="2" id="KW-0812">Transmembrane</keyword>
<feature type="transmembrane region" description="Helical" evidence="2">
    <location>
        <begin position="707"/>
        <end position="729"/>
    </location>
</feature>
<evidence type="ECO:0000313" key="3">
    <source>
        <dbReference type="EMBL" id="KAF2734688.1"/>
    </source>
</evidence>
<dbReference type="InterPro" id="IPR021514">
    <property type="entry name" value="DUF3176"/>
</dbReference>
<protein>
    <recommendedName>
        <fullName evidence="5">DUF3176 domain containing protein</fullName>
    </recommendedName>
</protein>
<feature type="region of interest" description="Disordered" evidence="1">
    <location>
        <begin position="1"/>
        <end position="41"/>
    </location>
</feature>
<keyword evidence="4" id="KW-1185">Reference proteome</keyword>
<accession>A0A9P4QVJ0</accession>
<evidence type="ECO:0008006" key="5">
    <source>
        <dbReference type="Google" id="ProtNLM"/>
    </source>
</evidence>
<feature type="compositionally biased region" description="Polar residues" evidence="1">
    <location>
        <begin position="1"/>
        <end position="14"/>
    </location>
</feature>
<feature type="transmembrane region" description="Helical" evidence="2">
    <location>
        <begin position="196"/>
        <end position="220"/>
    </location>
</feature>
<dbReference type="PANTHER" id="PTHR35394">
    <property type="entry name" value="DUF3176 DOMAIN-CONTAINING PROTEIN"/>
    <property type="match status" value="1"/>
</dbReference>
<evidence type="ECO:0000313" key="4">
    <source>
        <dbReference type="Proteomes" id="UP000799444"/>
    </source>
</evidence>
<reference evidence="3" key="1">
    <citation type="journal article" date="2020" name="Stud. Mycol.">
        <title>101 Dothideomycetes genomes: a test case for predicting lifestyles and emergence of pathogens.</title>
        <authorList>
            <person name="Haridas S."/>
            <person name="Albert R."/>
            <person name="Binder M."/>
            <person name="Bloem J."/>
            <person name="Labutti K."/>
            <person name="Salamov A."/>
            <person name="Andreopoulos B."/>
            <person name="Baker S."/>
            <person name="Barry K."/>
            <person name="Bills G."/>
            <person name="Bluhm B."/>
            <person name="Cannon C."/>
            <person name="Castanera R."/>
            <person name="Culley D."/>
            <person name="Daum C."/>
            <person name="Ezra D."/>
            <person name="Gonzalez J."/>
            <person name="Henrissat B."/>
            <person name="Kuo A."/>
            <person name="Liang C."/>
            <person name="Lipzen A."/>
            <person name="Lutzoni F."/>
            <person name="Magnuson J."/>
            <person name="Mondo S."/>
            <person name="Nolan M."/>
            <person name="Ohm R."/>
            <person name="Pangilinan J."/>
            <person name="Park H.-J."/>
            <person name="Ramirez L."/>
            <person name="Alfaro M."/>
            <person name="Sun H."/>
            <person name="Tritt A."/>
            <person name="Yoshinaga Y."/>
            <person name="Zwiers L.-H."/>
            <person name="Turgeon B."/>
            <person name="Goodwin S."/>
            <person name="Spatafora J."/>
            <person name="Crous P."/>
            <person name="Grigoriev I."/>
        </authorList>
    </citation>
    <scope>NUCLEOTIDE SEQUENCE</scope>
    <source>
        <strain evidence="3">CBS 125425</strain>
    </source>
</reference>
<dbReference type="Proteomes" id="UP000799444">
    <property type="component" value="Unassembled WGS sequence"/>
</dbReference>